<dbReference type="AlphaFoldDB" id="A0AAU2VKJ9"/>
<organism evidence="1">
    <name type="scientific">Streptomyces sp. NBC_00008</name>
    <dbReference type="NCBI Taxonomy" id="2903610"/>
    <lineage>
        <taxon>Bacteria</taxon>
        <taxon>Bacillati</taxon>
        <taxon>Actinomycetota</taxon>
        <taxon>Actinomycetes</taxon>
        <taxon>Kitasatosporales</taxon>
        <taxon>Streptomycetaceae</taxon>
        <taxon>Streptomyces</taxon>
    </lineage>
</organism>
<protein>
    <submittedName>
        <fullName evidence="1">Uncharacterized protein</fullName>
    </submittedName>
</protein>
<sequence length="111" mass="11703">MTTFVITVPGTFVTGISGTSRAALEEALAKRHTDLSRSEGLDLLTLNDDGTFSVRLEVEATDRYEAELEAARLVSTALRETGFSAQDVPLGTPVVTGIDSDLDSGQTPSGD</sequence>
<gene>
    <name evidence="1" type="ORF">OG398_06925</name>
</gene>
<proteinExistence type="predicted"/>
<reference evidence="1" key="1">
    <citation type="submission" date="2022-10" db="EMBL/GenBank/DDBJ databases">
        <title>The complete genomes of actinobacterial strains from the NBC collection.</title>
        <authorList>
            <person name="Joergensen T.S."/>
            <person name="Alvarez Arevalo M."/>
            <person name="Sterndorff E.B."/>
            <person name="Faurdal D."/>
            <person name="Vuksanovic O."/>
            <person name="Mourched A.-S."/>
            <person name="Charusanti P."/>
            <person name="Shaw S."/>
            <person name="Blin K."/>
            <person name="Weber T."/>
        </authorList>
    </citation>
    <scope>NUCLEOTIDE SEQUENCE</scope>
    <source>
        <strain evidence="1">NBC_00008</strain>
    </source>
</reference>
<name>A0AAU2VKJ9_9ACTN</name>
<accession>A0AAU2VKJ9</accession>
<dbReference type="EMBL" id="CP108313">
    <property type="protein sequence ID" value="WTW68019.1"/>
    <property type="molecule type" value="Genomic_DNA"/>
</dbReference>
<evidence type="ECO:0000313" key="1">
    <source>
        <dbReference type="EMBL" id="WTW68019.1"/>
    </source>
</evidence>